<dbReference type="InterPro" id="IPR036397">
    <property type="entry name" value="RNaseH_sf"/>
</dbReference>
<dbReference type="Gene3D" id="3.30.420.10">
    <property type="entry name" value="Ribonuclease H-like superfamily/Ribonuclease H"/>
    <property type="match status" value="1"/>
</dbReference>
<keyword evidence="2" id="KW-1185">Reference proteome</keyword>
<dbReference type="Proteomes" id="UP001321473">
    <property type="component" value="Unassembled WGS sequence"/>
</dbReference>
<sequence length="102" mass="11885">MDGKYFEKWFTEKLLPNVQDQSFVMDNAPYHSVVLEKAPTTSTHRADIQLWLTKKGVPWSQEMMRAKLFELAQKVNAPSIMYRIDTLAATHGHEILRIPPYH</sequence>
<dbReference type="PANTHER" id="PTHR33939">
    <property type="entry name" value="PROTEIN CBG22215"/>
    <property type="match status" value="1"/>
</dbReference>
<gene>
    <name evidence="1" type="ORF">V5799_000724</name>
</gene>
<dbReference type="AlphaFoldDB" id="A0AAQ4D280"/>
<accession>A0AAQ4D280</accession>
<protein>
    <submittedName>
        <fullName evidence="1">Uncharacterized protein</fullName>
    </submittedName>
</protein>
<dbReference type="GO" id="GO:0003676">
    <property type="term" value="F:nucleic acid binding"/>
    <property type="evidence" value="ECO:0007669"/>
    <property type="project" value="InterPro"/>
</dbReference>
<organism evidence="1 2">
    <name type="scientific">Amblyomma americanum</name>
    <name type="common">Lone star tick</name>
    <dbReference type="NCBI Taxonomy" id="6943"/>
    <lineage>
        <taxon>Eukaryota</taxon>
        <taxon>Metazoa</taxon>
        <taxon>Ecdysozoa</taxon>
        <taxon>Arthropoda</taxon>
        <taxon>Chelicerata</taxon>
        <taxon>Arachnida</taxon>
        <taxon>Acari</taxon>
        <taxon>Parasitiformes</taxon>
        <taxon>Ixodida</taxon>
        <taxon>Ixodoidea</taxon>
        <taxon>Ixodidae</taxon>
        <taxon>Amblyomminae</taxon>
        <taxon>Amblyomma</taxon>
    </lineage>
</organism>
<dbReference type="EMBL" id="JARKHS020036146">
    <property type="protein sequence ID" value="KAK8756570.1"/>
    <property type="molecule type" value="Genomic_DNA"/>
</dbReference>
<reference evidence="1 2" key="1">
    <citation type="journal article" date="2023" name="Arcadia Sci">
        <title>De novo assembly of a long-read Amblyomma americanum tick genome.</title>
        <authorList>
            <person name="Chou S."/>
            <person name="Poskanzer K.E."/>
            <person name="Rollins M."/>
            <person name="Thuy-Boun P.S."/>
        </authorList>
    </citation>
    <scope>NUCLEOTIDE SEQUENCE [LARGE SCALE GENOMIC DNA]</scope>
    <source>
        <strain evidence="1">F_SG_1</strain>
        <tissue evidence="1">Salivary glands</tissue>
    </source>
</reference>
<proteinExistence type="predicted"/>
<dbReference type="PANTHER" id="PTHR33939:SF1">
    <property type="entry name" value="DUF4371 DOMAIN-CONTAINING PROTEIN"/>
    <property type="match status" value="1"/>
</dbReference>
<evidence type="ECO:0000313" key="2">
    <source>
        <dbReference type="Proteomes" id="UP001321473"/>
    </source>
</evidence>
<name>A0AAQ4D280_AMBAM</name>
<feature type="non-terminal residue" evidence="1">
    <location>
        <position position="102"/>
    </location>
</feature>
<comment type="caution">
    <text evidence="1">The sequence shown here is derived from an EMBL/GenBank/DDBJ whole genome shotgun (WGS) entry which is preliminary data.</text>
</comment>
<evidence type="ECO:0000313" key="1">
    <source>
        <dbReference type="EMBL" id="KAK8756570.1"/>
    </source>
</evidence>